<gene>
    <name evidence="1" type="ORF">PY05025</name>
</gene>
<accession>Q7REN9</accession>
<keyword evidence="2" id="KW-1185">Reference proteome</keyword>
<protein>
    <submittedName>
        <fullName evidence="1">Uncharacterized protein</fullName>
    </submittedName>
</protein>
<dbReference type="InParanoid" id="Q7REN9"/>
<dbReference type="Proteomes" id="UP000008553">
    <property type="component" value="Unassembled WGS sequence"/>
</dbReference>
<dbReference type="EMBL" id="AABL01001571">
    <property type="protein sequence ID" value="EAA16987.1"/>
    <property type="molecule type" value="Genomic_DNA"/>
</dbReference>
<comment type="caution">
    <text evidence="1">The sequence shown here is derived from an EMBL/GenBank/DDBJ whole genome shotgun (WGS) entry which is preliminary data.</text>
</comment>
<feature type="non-terminal residue" evidence="1">
    <location>
        <position position="1"/>
    </location>
</feature>
<reference evidence="1 2" key="1">
    <citation type="journal article" date="2002" name="Nature">
        <title>Genome sequence and comparative analysis of the model rodent malaria parasite Plasmodium yoelii yoelii.</title>
        <authorList>
            <person name="Carlton J.M."/>
            <person name="Angiuoli S.V."/>
            <person name="Suh B.B."/>
            <person name="Kooij T.W."/>
            <person name="Pertea M."/>
            <person name="Silva J.C."/>
            <person name="Ermolaeva M.D."/>
            <person name="Allen J.E."/>
            <person name="Selengut J.D."/>
            <person name="Koo H.L."/>
            <person name="Peterson J.D."/>
            <person name="Pop M."/>
            <person name="Kosack D.S."/>
            <person name="Shumway M.F."/>
            <person name="Bidwell S.L."/>
            <person name="Shallom S.J."/>
            <person name="van Aken S.E."/>
            <person name="Riedmuller S.B."/>
            <person name="Feldblyum T.V."/>
            <person name="Cho J.K."/>
            <person name="Quackenbush J."/>
            <person name="Sedegah M."/>
            <person name="Shoaibi A."/>
            <person name="Cummings L.M."/>
            <person name="Florens L."/>
            <person name="Yates J.R."/>
            <person name="Raine J.D."/>
            <person name="Sinden R.E."/>
            <person name="Harris M.A."/>
            <person name="Cunningham D.A."/>
            <person name="Preiser P.R."/>
            <person name="Bergman L.W."/>
            <person name="Vaidya A.B."/>
            <person name="van Lin L.H."/>
            <person name="Janse C.J."/>
            <person name="Waters A.P."/>
            <person name="Smith H.O."/>
            <person name="White O.R."/>
            <person name="Salzberg S.L."/>
            <person name="Venter J.C."/>
            <person name="Fraser C.M."/>
            <person name="Hoffman S.L."/>
            <person name="Gardner M.J."/>
            <person name="Carucci D.J."/>
        </authorList>
    </citation>
    <scope>NUCLEOTIDE SEQUENCE [LARGE SCALE GENOMIC DNA]</scope>
    <source>
        <strain evidence="1 2">17XNL</strain>
    </source>
</reference>
<organism evidence="1 2">
    <name type="scientific">Plasmodium yoelii yoelii</name>
    <dbReference type="NCBI Taxonomy" id="73239"/>
    <lineage>
        <taxon>Eukaryota</taxon>
        <taxon>Sar</taxon>
        <taxon>Alveolata</taxon>
        <taxon>Apicomplexa</taxon>
        <taxon>Aconoidasida</taxon>
        <taxon>Haemosporida</taxon>
        <taxon>Plasmodiidae</taxon>
        <taxon>Plasmodium</taxon>
        <taxon>Plasmodium (Vinckeia)</taxon>
    </lineage>
</organism>
<evidence type="ECO:0000313" key="1">
    <source>
        <dbReference type="EMBL" id="EAA16987.1"/>
    </source>
</evidence>
<dbReference type="AlphaFoldDB" id="Q7REN9"/>
<name>Q7REN9_PLAYO</name>
<evidence type="ECO:0000313" key="2">
    <source>
        <dbReference type="Proteomes" id="UP000008553"/>
    </source>
</evidence>
<sequence length="39" mass="4821">FGFSTKYVRTNHIIIKFMILKLFKVLLKKENIFLEWYTP</sequence>
<proteinExistence type="predicted"/>
<dbReference type="PaxDb" id="73239-Q7REN9"/>